<keyword evidence="2" id="KW-1185">Reference proteome</keyword>
<evidence type="ECO:0000313" key="2">
    <source>
        <dbReference type="Proteomes" id="UP001642464"/>
    </source>
</evidence>
<protein>
    <submittedName>
        <fullName evidence="1">Uncharacterized protein</fullName>
    </submittedName>
</protein>
<name>A0ABP0MV57_9DINO</name>
<reference evidence="1 2" key="1">
    <citation type="submission" date="2024-02" db="EMBL/GenBank/DDBJ databases">
        <authorList>
            <person name="Chen Y."/>
            <person name="Shah S."/>
            <person name="Dougan E. K."/>
            <person name="Thang M."/>
            <person name="Chan C."/>
        </authorList>
    </citation>
    <scope>NUCLEOTIDE SEQUENCE [LARGE SCALE GENOMIC DNA]</scope>
</reference>
<sequence length="152" mass="16902">MMRRQDLPRNLTIEATGKGARLPAHPEDVILLTKRHASSDQLEQEPLLAFPHRYLLKLGPVPNSPRPLVPVKPAKRQAYLSLASIILGKNPTEATARAIKFLVALCTDNTPQDVPPLPWFEGEVQEDLIDTKAPSALIRLCPVMKFSAKLRD</sequence>
<dbReference type="EMBL" id="CAXAMM010024047">
    <property type="protein sequence ID" value="CAK9054634.1"/>
    <property type="molecule type" value="Genomic_DNA"/>
</dbReference>
<proteinExistence type="predicted"/>
<comment type="caution">
    <text evidence="1">The sequence shown here is derived from an EMBL/GenBank/DDBJ whole genome shotgun (WGS) entry which is preliminary data.</text>
</comment>
<dbReference type="Proteomes" id="UP001642464">
    <property type="component" value="Unassembled WGS sequence"/>
</dbReference>
<evidence type="ECO:0000313" key="1">
    <source>
        <dbReference type="EMBL" id="CAK9054634.1"/>
    </source>
</evidence>
<organism evidence="1 2">
    <name type="scientific">Durusdinium trenchii</name>
    <dbReference type="NCBI Taxonomy" id="1381693"/>
    <lineage>
        <taxon>Eukaryota</taxon>
        <taxon>Sar</taxon>
        <taxon>Alveolata</taxon>
        <taxon>Dinophyceae</taxon>
        <taxon>Suessiales</taxon>
        <taxon>Symbiodiniaceae</taxon>
        <taxon>Durusdinium</taxon>
    </lineage>
</organism>
<gene>
    <name evidence="1" type="ORF">SCF082_LOCUS29633</name>
</gene>
<accession>A0ABP0MV57</accession>